<dbReference type="GO" id="GO:0005524">
    <property type="term" value="F:ATP binding"/>
    <property type="evidence" value="ECO:0007669"/>
    <property type="project" value="UniProtKB-KW"/>
</dbReference>
<dbReference type="CDD" id="cd00180">
    <property type="entry name" value="PKc"/>
    <property type="match status" value="1"/>
</dbReference>
<accession>A0A8K0RA60</accession>
<evidence type="ECO:0000256" key="1">
    <source>
        <dbReference type="ARBA" id="ARBA00008874"/>
    </source>
</evidence>
<keyword evidence="3" id="KW-0067">ATP-binding</keyword>
<evidence type="ECO:0000256" key="4">
    <source>
        <dbReference type="SAM" id="MobiDB-lite"/>
    </source>
</evidence>
<dbReference type="PROSITE" id="PS00108">
    <property type="entry name" value="PROTEIN_KINASE_ST"/>
    <property type="match status" value="1"/>
</dbReference>
<dbReference type="InterPro" id="IPR051931">
    <property type="entry name" value="PAK3-like"/>
</dbReference>
<dbReference type="Gene3D" id="1.10.510.10">
    <property type="entry name" value="Transferase(Phosphotransferase) domain 1"/>
    <property type="match status" value="1"/>
</dbReference>
<feature type="compositionally biased region" description="Acidic residues" evidence="4">
    <location>
        <begin position="254"/>
        <end position="267"/>
    </location>
</feature>
<evidence type="ECO:0000313" key="6">
    <source>
        <dbReference type="EMBL" id="KAH7090002.1"/>
    </source>
</evidence>
<dbReference type="InterPro" id="IPR011009">
    <property type="entry name" value="Kinase-like_dom_sf"/>
</dbReference>
<keyword evidence="6" id="KW-0808">Transferase</keyword>
<dbReference type="AlphaFoldDB" id="A0A8K0RA60"/>
<proteinExistence type="inferred from homology"/>
<dbReference type="EMBL" id="JAGMVJ010000006">
    <property type="protein sequence ID" value="KAH7090002.1"/>
    <property type="molecule type" value="Genomic_DNA"/>
</dbReference>
<keyword evidence="6" id="KW-0418">Kinase</keyword>
<dbReference type="Proteomes" id="UP000813461">
    <property type="component" value="Unassembled WGS sequence"/>
</dbReference>
<dbReference type="GO" id="GO:0004672">
    <property type="term" value="F:protein kinase activity"/>
    <property type="evidence" value="ECO:0007669"/>
    <property type="project" value="InterPro"/>
</dbReference>
<feature type="region of interest" description="Disordered" evidence="4">
    <location>
        <begin position="245"/>
        <end position="274"/>
    </location>
</feature>
<keyword evidence="7" id="KW-1185">Reference proteome</keyword>
<comment type="similarity">
    <text evidence="1">Belongs to the protein kinase superfamily. STE Ser/Thr protein kinase family. STE20 subfamily.</text>
</comment>
<dbReference type="PANTHER" id="PTHR45832:SF22">
    <property type="entry name" value="SERINE_THREONINE-PROTEIN KINASE SAMKA-RELATED"/>
    <property type="match status" value="1"/>
</dbReference>
<dbReference type="InterPro" id="IPR000719">
    <property type="entry name" value="Prot_kinase_dom"/>
</dbReference>
<dbReference type="InterPro" id="IPR008271">
    <property type="entry name" value="Ser/Thr_kinase_AS"/>
</dbReference>
<organism evidence="6 7">
    <name type="scientific">Paraphoma chrysanthemicola</name>
    <dbReference type="NCBI Taxonomy" id="798071"/>
    <lineage>
        <taxon>Eukaryota</taxon>
        <taxon>Fungi</taxon>
        <taxon>Dikarya</taxon>
        <taxon>Ascomycota</taxon>
        <taxon>Pezizomycotina</taxon>
        <taxon>Dothideomycetes</taxon>
        <taxon>Pleosporomycetidae</taxon>
        <taxon>Pleosporales</taxon>
        <taxon>Pleosporineae</taxon>
        <taxon>Phaeosphaeriaceae</taxon>
        <taxon>Paraphoma</taxon>
    </lineage>
</organism>
<evidence type="ECO:0000313" key="7">
    <source>
        <dbReference type="Proteomes" id="UP000813461"/>
    </source>
</evidence>
<dbReference type="PANTHER" id="PTHR45832">
    <property type="entry name" value="SERINE/THREONINE-PROTEIN KINASE SAMKA-RELATED-RELATED"/>
    <property type="match status" value="1"/>
</dbReference>
<protein>
    <submittedName>
        <fullName evidence="6">Kinase-like domain-containing protein</fullName>
    </submittedName>
</protein>
<reference evidence="6" key="1">
    <citation type="journal article" date="2021" name="Nat. Commun.">
        <title>Genetic determinants of endophytism in the Arabidopsis root mycobiome.</title>
        <authorList>
            <person name="Mesny F."/>
            <person name="Miyauchi S."/>
            <person name="Thiergart T."/>
            <person name="Pickel B."/>
            <person name="Atanasova L."/>
            <person name="Karlsson M."/>
            <person name="Huettel B."/>
            <person name="Barry K.W."/>
            <person name="Haridas S."/>
            <person name="Chen C."/>
            <person name="Bauer D."/>
            <person name="Andreopoulos W."/>
            <person name="Pangilinan J."/>
            <person name="LaButti K."/>
            <person name="Riley R."/>
            <person name="Lipzen A."/>
            <person name="Clum A."/>
            <person name="Drula E."/>
            <person name="Henrissat B."/>
            <person name="Kohler A."/>
            <person name="Grigoriev I.V."/>
            <person name="Martin F.M."/>
            <person name="Hacquard S."/>
        </authorList>
    </citation>
    <scope>NUCLEOTIDE SEQUENCE</scope>
    <source>
        <strain evidence="6">MPI-SDFR-AT-0120</strain>
    </source>
</reference>
<feature type="domain" description="Protein kinase" evidence="5">
    <location>
        <begin position="1"/>
        <end position="239"/>
    </location>
</feature>
<keyword evidence="2" id="KW-0547">Nucleotide-binding</keyword>
<dbReference type="OrthoDB" id="4062651at2759"/>
<comment type="caution">
    <text evidence="6">The sequence shown here is derived from an EMBL/GenBank/DDBJ whole genome shotgun (WGS) entry which is preliminary data.</text>
</comment>
<dbReference type="PROSITE" id="PS50011">
    <property type="entry name" value="PROTEIN_KINASE_DOM"/>
    <property type="match status" value="1"/>
</dbReference>
<evidence type="ECO:0000256" key="3">
    <source>
        <dbReference type="ARBA" id="ARBA00022840"/>
    </source>
</evidence>
<dbReference type="SMART" id="SM00220">
    <property type="entry name" value="S_TKc"/>
    <property type="match status" value="1"/>
</dbReference>
<dbReference type="SUPFAM" id="SSF56112">
    <property type="entry name" value="Protein kinase-like (PK-like)"/>
    <property type="match status" value="1"/>
</dbReference>
<sequence length="274" mass="30597">MTASDDLPKAKSSGVQFANEIAKWLQGSPATELITLSRGHLKSLEDAFLTNISTARETARPAITRRVSQANSLVHSIRIRHRDVKPHNILIKADRILLTDFGIALDWENLSRSTTTADSGKTWVHAAPEVARYEKRNTSADVWSLGCVFMELVTVLKGETIAAMRTFFEQQTGNYRFYANVKVLPQWAKHLRTRSSDKDDISFKWVRGMLEEDADDRSTAAMLYADIVEQCKLQSTPFCGSCCVEGSESSGAEDHDEEDPWEQDEDTTVVPQGG</sequence>
<dbReference type="Pfam" id="PF00069">
    <property type="entry name" value="Pkinase"/>
    <property type="match status" value="1"/>
</dbReference>
<evidence type="ECO:0000256" key="2">
    <source>
        <dbReference type="ARBA" id="ARBA00022741"/>
    </source>
</evidence>
<evidence type="ECO:0000259" key="5">
    <source>
        <dbReference type="PROSITE" id="PS50011"/>
    </source>
</evidence>
<name>A0A8K0RA60_9PLEO</name>
<gene>
    <name evidence="6" type="ORF">FB567DRAFT_578500</name>
</gene>